<dbReference type="InterPro" id="IPR020904">
    <property type="entry name" value="Sc_DH/Rdtase_CS"/>
</dbReference>
<evidence type="ECO:0000256" key="1">
    <source>
        <dbReference type="ARBA" id="ARBA00006484"/>
    </source>
</evidence>
<dbReference type="Proteomes" id="UP001519343">
    <property type="component" value="Unassembled WGS sequence"/>
</dbReference>
<evidence type="ECO:0000313" key="4">
    <source>
        <dbReference type="Proteomes" id="UP001519343"/>
    </source>
</evidence>
<organism evidence="3 4">
    <name type="scientific">Ammoniphilus resinae</name>
    <dbReference type="NCBI Taxonomy" id="861532"/>
    <lineage>
        <taxon>Bacteria</taxon>
        <taxon>Bacillati</taxon>
        <taxon>Bacillota</taxon>
        <taxon>Bacilli</taxon>
        <taxon>Bacillales</taxon>
        <taxon>Paenibacillaceae</taxon>
        <taxon>Aneurinibacillus group</taxon>
        <taxon>Ammoniphilus</taxon>
    </lineage>
</organism>
<comment type="similarity">
    <text evidence="1">Belongs to the short-chain dehydrogenases/reductases (SDR) family.</text>
</comment>
<evidence type="ECO:0000256" key="2">
    <source>
        <dbReference type="ARBA" id="ARBA00023002"/>
    </source>
</evidence>
<dbReference type="InterPro" id="IPR002347">
    <property type="entry name" value="SDR_fam"/>
</dbReference>
<reference evidence="3 4" key="1">
    <citation type="submission" date="2021-03" db="EMBL/GenBank/DDBJ databases">
        <title>Genomic Encyclopedia of Type Strains, Phase IV (KMG-IV): sequencing the most valuable type-strain genomes for metagenomic binning, comparative biology and taxonomic classification.</title>
        <authorList>
            <person name="Goeker M."/>
        </authorList>
    </citation>
    <scope>NUCLEOTIDE SEQUENCE [LARGE SCALE GENOMIC DNA]</scope>
    <source>
        <strain evidence="3 4">DSM 24738</strain>
    </source>
</reference>
<evidence type="ECO:0000313" key="3">
    <source>
        <dbReference type="EMBL" id="MBP1934307.1"/>
    </source>
</evidence>
<comment type="caution">
    <text evidence="3">The sequence shown here is derived from an EMBL/GenBank/DDBJ whole genome shotgun (WGS) entry which is preliminary data.</text>
</comment>
<dbReference type="Gene3D" id="3.40.50.720">
    <property type="entry name" value="NAD(P)-binding Rossmann-like Domain"/>
    <property type="match status" value="1"/>
</dbReference>
<dbReference type="PANTHER" id="PTHR24321">
    <property type="entry name" value="DEHYDROGENASES, SHORT CHAIN"/>
    <property type="match status" value="1"/>
</dbReference>
<keyword evidence="2" id="KW-0560">Oxidoreductase</keyword>
<dbReference type="InterPro" id="IPR036291">
    <property type="entry name" value="NAD(P)-bd_dom_sf"/>
</dbReference>
<dbReference type="PRINTS" id="PR00081">
    <property type="entry name" value="GDHRDH"/>
</dbReference>
<dbReference type="CDD" id="cd05233">
    <property type="entry name" value="SDR_c"/>
    <property type="match status" value="1"/>
</dbReference>
<dbReference type="PRINTS" id="PR00080">
    <property type="entry name" value="SDRFAMILY"/>
</dbReference>
<dbReference type="NCBIfam" id="NF005559">
    <property type="entry name" value="PRK07231.1"/>
    <property type="match status" value="1"/>
</dbReference>
<dbReference type="RefSeq" id="WP_209812312.1">
    <property type="nucleotide sequence ID" value="NZ_JAGGKT010000019.1"/>
</dbReference>
<sequence>MRLEDKIAIVTGGATGIGYAIVEEFLKQGAKVVIAGIVEEENKAAVENLSSLGEVTAIHTDVSNSASVQSMVQKTIEQYGRIDILVNNAAIQIYGMTEETTEENFERVISVNLKGPFLCMKYVLPHMRKQQKGSIVNMGSVNALAGHPTLFAYGTAKGGLHAMTRVTAIEYAKEGIRCNVIAPGTVNTPILRRHLENQSPDPTKAMQAFNDIHPVGRIAEPREIALAAVYLASDESSFTTGETLVVDGGYRVQGFLP</sequence>
<dbReference type="Pfam" id="PF13561">
    <property type="entry name" value="adh_short_C2"/>
    <property type="match status" value="1"/>
</dbReference>
<proteinExistence type="inferred from homology"/>
<dbReference type="PROSITE" id="PS00061">
    <property type="entry name" value="ADH_SHORT"/>
    <property type="match status" value="1"/>
</dbReference>
<dbReference type="SUPFAM" id="SSF51735">
    <property type="entry name" value="NAD(P)-binding Rossmann-fold domains"/>
    <property type="match status" value="1"/>
</dbReference>
<dbReference type="EMBL" id="JAGGKT010000019">
    <property type="protein sequence ID" value="MBP1934307.1"/>
    <property type="molecule type" value="Genomic_DNA"/>
</dbReference>
<gene>
    <name evidence="3" type="ORF">J2Z37_004327</name>
</gene>
<name>A0ABS4GVM1_9BACL</name>
<accession>A0ABS4GVM1</accession>
<protein>
    <submittedName>
        <fullName evidence="3">NAD(P)-dependent dehydrogenase (Short-subunit alcohol dehydrogenase family)</fullName>
    </submittedName>
</protein>
<dbReference type="PANTHER" id="PTHR24321:SF8">
    <property type="entry name" value="ESTRADIOL 17-BETA-DEHYDROGENASE 8-RELATED"/>
    <property type="match status" value="1"/>
</dbReference>
<keyword evidence="4" id="KW-1185">Reference proteome</keyword>